<evidence type="ECO:0000256" key="3">
    <source>
        <dbReference type="ARBA" id="ARBA00022723"/>
    </source>
</evidence>
<dbReference type="PANTHER" id="PTHR24291:SF50">
    <property type="entry name" value="BIFUNCTIONAL ALBAFLAVENONE MONOOXYGENASE_TERPENE SYNTHASE"/>
    <property type="match status" value="1"/>
</dbReference>
<keyword evidence="10" id="KW-1185">Reference proteome</keyword>
<dbReference type="PRINTS" id="PR00385">
    <property type="entry name" value="P450"/>
</dbReference>
<organism evidence="9 10">
    <name type="scientific">Streptomyces cathayae</name>
    <dbReference type="NCBI Taxonomy" id="3031124"/>
    <lineage>
        <taxon>Bacteria</taxon>
        <taxon>Bacillati</taxon>
        <taxon>Actinomycetota</taxon>
        <taxon>Actinomycetes</taxon>
        <taxon>Kitasatosporales</taxon>
        <taxon>Streptomycetaceae</taxon>
        <taxon>Streptomyces</taxon>
    </lineage>
</organism>
<dbReference type="PANTHER" id="PTHR24291">
    <property type="entry name" value="CYTOCHROME P450 FAMILY 4"/>
    <property type="match status" value="1"/>
</dbReference>
<comment type="similarity">
    <text evidence="1 7">Belongs to the cytochrome P450 family.</text>
</comment>
<dbReference type="Pfam" id="PF00067">
    <property type="entry name" value="p450"/>
    <property type="match status" value="1"/>
</dbReference>
<keyword evidence="4 7" id="KW-0560">Oxidoreductase</keyword>
<dbReference type="InterPro" id="IPR036396">
    <property type="entry name" value="Cyt_P450_sf"/>
</dbReference>
<keyword evidence="3 7" id="KW-0479">Metal-binding</keyword>
<evidence type="ECO:0000256" key="5">
    <source>
        <dbReference type="ARBA" id="ARBA00023004"/>
    </source>
</evidence>
<evidence type="ECO:0000256" key="4">
    <source>
        <dbReference type="ARBA" id="ARBA00023002"/>
    </source>
</evidence>
<evidence type="ECO:0000256" key="6">
    <source>
        <dbReference type="ARBA" id="ARBA00023033"/>
    </source>
</evidence>
<dbReference type="Gene3D" id="1.10.630.10">
    <property type="entry name" value="Cytochrome P450"/>
    <property type="match status" value="1"/>
</dbReference>
<gene>
    <name evidence="9" type="ORF">PYS65_12990</name>
</gene>
<keyword evidence="6 7" id="KW-0503">Monooxygenase</keyword>
<dbReference type="PROSITE" id="PS00086">
    <property type="entry name" value="CYTOCHROME_P450"/>
    <property type="match status" value="1"/>
</dbReference>
<keyword evidence="5 7" id="KW-0408">Iron</keyword>
<dbReference type="Proteomes" id="UP001216440">
    <property type="component" value="Chromosome"/>
</dbReference>
<evidence type="ECO:0000256" key="7">
    <source>
        <dbReference type="RuleBase" id="RU000461"/>
    </source>
</evidence>
<evidence type="ECO:0000313" key="9">
    <source>
        <dbReference type="EMBL" id="WGD41000.1"/>
    </source>
</evidence>
<sequence length="454" mass="50990">MSHTETKPAPAGRWSVASAPGRLPLLGHLVPMRRRPLEFLTSLQYEADLVRLEMKGQPLYMACHPELIDQMLKEPRTFDRGGPFYEKTQLLMGNSLGNCPYSDHRRQRRLVQPSFRRERIASYPEVMREEVEAETARWRPGGTIDANARLHAVTARIGARVLLSTDIGTDHVEQIVRCLPVVLKGIYRRMVAPIDLLHKLPGPERRAFESALEELRALIDTVIRDYRAAGVDHGDLLSGLLTARYDDGDRLSDQEIHDQVMNFLTAATETTATALAWALQLLGREPEHERRLQEEADAWAAREGPKGHGRDDLPYTGRVITEVLRMYPPGWFVTRVVSKDTELGGQPLAAGTVVFYSSYALHRNRSLFPDPERFDPDRWAPERSGEVPRGAMIPFGSGSRKCIGDDYAMAETSVALATIASRWRLRPISTTDVHPTPRALVGMGPLPMLTEPRT</sequence>
<dbReference type="EMBL" id="CP121682">
    <property type="protein sequence ID" value="WGD41000.1"/>
    <property type="molecule type" value="Genomic_DNA"/>
</dbReference>
<feature type="region of interest" description="Disordered" evidence="8">
    <location>
        <begin position="293"/>
        <end position="313"/>
    </location>
</feature>
<evidence type="ECO:0000313" key="10">
    <source>
        <dbReference type="Proteomes" id="UP001216440"/>
    </source>
</evidence>
<dbReference type="RefSeq" id="WP_279334119.1">
    <property type="nucleotide sequence ID" value="NZ_CP121682.1"/>
</dbReference>
<keyword evidence="2 7" id="KW-0349">Heme</keyword>
<dbReference type="InterPro" id="IPR017972">
    <property type="entry name" value="Cyt_P450_CS"/>
</dbReference>
<evidence type="ECO:0000256" key="1">
    <source>
        <dbReference type="ARBA" id="ARBA00010617"/>
    </source>
</evidence>
<dbReference type="SUPFAM" id="SSF48264">
    <property type="entry name" value="Cytochrome P450"/>
    <property type="match status" value="1"/>
</dbReference>
<dbReference type="InterPro" id="IPR001128">
    <property type="entry name" value="Cyt_P450"/>
</dbReference>
<evidence type="ECO:0000256" key="8">
    <source>
        <dbReference type="SAM" id="MobiDB-lite"/>
    </source>
</evidence>
<accession>A0ABY8JYP8</accession>
<reference evidence="9 10" key="1">
    <citation type="submission" date="2023-03" db="EMBL/GenBank/DDBJ databases">
        <authorList>
            <person name="Mo P."/>
        </authorList>
    </citation>
    <scope>NUCLEOTIDE SEQUENCE [LARGE SCALE GENOMIC DNA]</scope>
    <source>
        <strain evidence="9 10">HUAS 5</strain>
    </source>
</reference>
<feature type="compositionally biased region" description="Basic and acidic residues" evidence="8">
    <location>
        <begin position="303"/>
        <end position="313"/>
    </location>
</feature>
<dbReference type="InterPro" id="IPR002401">
    <property type="entry name" value="Cyt_P450_E_grp-I"/>
</dbReference>
<name>A0ABY8JYP8_9ACTN</name>
<dbReference type="PRINTS" id="PR00463">
    <property type="entry name" value="EP450I"/>
</dbReference>
<protein>
    <submittedName>
        <fullName evidence="9">Cytochrome P450</fullName>
    </submittedName>
</protein>
<proteinExistence type="inferred from homology"/>
<dbReference type="InterPro" id="IPR050196">
    <property type="entry name" value="Cytochrome_P450_Monoox"/>
</dbReference>
<evidence type="ECO:0000256" key="2">
    <source>
        <dbReference type="ARBA" id="ARBA00022617"/>
    </source>
</evidence>